<evidence type="ECO:0000313" key="1">
    <source>
        <dbReference type="EMBL" id="JAI01648.1"/>
    </source>
</evidence>
<dbReference type="EMBL" id="GBXM01006930">
    <property type="protein sequence ID" value="JAI01648.1"/>
    <property type="molecule type" value="Transcribed_RNA"/>
</dbReference>
<name>A0A0E9XFW9_ANGAN</name>
<accession>A0A0E9XFW9</accession>
<sequence>MWRPTLASWRRYAMVSRGDLRYSCNLPRRTSRICSRMPLRMRDSDVLWPVSALREKGRTVLLCSSKLPTFTLTLGLTLG</sequence>
<proteinExistence type="predicted"/>
<protein>
    <submittedName>
        <fullName evidence="1">Uncharacterized protein</fullName>
    </submittedName>
</protein>
<reference evidence="1" key="1">
    <citation type="submission" date="2014-11" db="EMBL/GenBank/DDBJ databases">
        <authorList>
            <person name="Amaro Gonzalez C."/>
        </authorList>
    </citation>
    <scope>NUCLEOTIDE SEQUENCE</scope>
</reference>
<reference evidence="1" key="2">
    <citation type="journal article" date="2015" name="Fish Shellfish Immunol.">
        <title>Early steps in the European eel (Anguilla anguilla)-Vibrio vulnificus interaction in the gills: Role of the RtxA13 toxin.</title>
        <authorList>
            <person name="Callol A."/>
            <person name="Pajuelo D."/>
            <person name="Ebbesson L."/>
            <person name="Teles M."/>
            <person name="MacKenzie S."/>
            <person name="Amaro C."/>
        </authorList>
    </citation>
    <scope>NUCLEOTIDE SEQUENCE</scope>
</reference>
<dbReference type="AlphaFoldDB" id="A0A0E9XFW9"/>
<organism evidence="1">
    <name type="scientific">Anguilla anguilla</name>
    <name type="common">European freshwater eel</name>
    <name type="synonym">Muraena anguilla</name>
    <dbReference type="NCBI Taxonomy" id="7936"/>
    <lineage>
        <taxon>Eukaryota</taxon>
        <taxon>Metazoa</taxon>
        <taxon>Chordata</taxon>
        <taxon>Craniata</taxon>
        <taxon>Vertebrata</taxon>
        <taxon>Euteleostomi</taxon>
        <taxon>Actinopterygii</taxon>
        <taxon>Neopterygii</taxon>
        <taxon>Teleostei</taxon>
        <taxon>Anguilliformes</taxon>
        <taxon>Anguillidae</taxon>
        <taxon>Anguilla</taxon>
    </lineage>
</organism>